<feature type="compositionally biased region" description="Polar residues" evidence="1">
    <location>
        <begin position="395"/>
        <end position="408"/>
    </location>
</feature>
<feature type="domain" description="Ribonuclease H1 N-terminal" evidence="2">
    <location>
        <begin position="8"/>
        <end position="47"/>
    </location>
</feature>
<keyword evidence="4" id="KW-1185">Reference proteome</keyword>
<evidence type="ECO:0000313" key="4">
    <source>
        <dbReference type="Proteomes" id="UP000703269"/>
    </source>
</evidence>
<feature type="compositionally biased region" description="Acidic residues" evidence="1">
    <location>
        <begin position="377"/>
        <end position="386"/>
    </location>
</feature>
<dbReference type="SUPFAM" id="SSF55658">
    <property type="entry name" value="L9 N-domain-like"/>
    <property type="match status" value="1"/>
</dbReference>
<feature type="region of interest" description="Disordered" evidence="1">
    <location>
        <begin position="67"/>
        <end position="445"/>
    </location>
</feature>
<dbReference type="InterPro" id="IPR037056">
    <property type="entry name" value="RNase_H1_N_sf"/>
</dbReference>
<accession>A0A9P3GA83</accession>
<dbReference type="InterPro" id="IPR011320">
    <property type="entry name" value="RNase_H1_N"/>
</dbReference>
<comment type="caution">
    <text evidence="3">The sequence shown here is derived from an EMBL/GenBank/DDBJ whole genome shotgun (WGS) entry which is preliminary data.</text>
</comment>
<feature type="compositionally biased region" description="Polar residues" evidence="1">
    <location>
        <begin position="284"/>
        <end position="296"/>
    </location>
</feature>
<feature type="compositionally biased region" description="Low complexity" evidence="1">
    <location>
        <begin position="127"/>
        <end position="137"/>
    </location>
</feature>
<proteinExistence type="predicted"/>
<feature type="compositionally biased region" description="Basic and acidic residues" evidence="1">
    <location>
        <begin position="116"/>
        <end position="126"/>
    </location>
</feature>
<protein>
    <recommendedName>
        <fullName evidence="2">Ribonuclease H1 N-terminal domain-containing protein</fullName>
    </recommendedName>
</protein>
<organism evidence="3 4">
    <name type="scientific">Phanerochaete sordida</name>
    <dbReference type="NCBI Taxonomy" id="48140"/>
    <lineage>
        <taxon>Eukaryota</taxon>
        <taxon>Fungi</taxon>
        <taxon>Dikarya</taxon>
        <taxon>Basidiomycota</taxon>
        <taxon>Agaricomycotina</taxon>
        <taxon>Agaricomycetes</taxon>
        <taxon>Polyporales</taxon>
        <taxon>Phanerochaetaceae</taxon>
        <taxon>Phanerochaete</taxon>
    </lineage>
</organism>
<dbReference type="Gene3D" id="3.40.970.10">
    <property type="entry name" value="Ribonuclease H1, N-terminal domain"/>
    <property type="match status" value="1"/>
</dbReference>
<dbReference type="Proteomes" id="UP000703269">
    <property type="component" value="Unassembled WGS sequence"/>
</dbReference>
<reference evidence="3 4" key="1">
    <citation type="submission" date="2021-08" db="EMBL/GenBank/DDBJ databases">
        <title>Draft Genome Sequence of Phanerochaete sordida strain YK-624.</title>
        <authorList>
            <person name="Mori T."/>
            <person name="Dohra H."/>
            <person name="Suzuki T."/>
            <person name="Kawagishi H."/>
            <person name="Hirai H."/>
        </authorList>
    </citation>
    <scope>NUCLEOTIDE SEQUENCE [LARGE SCALE GENOMIC DNA]</scope>
    <source>
        <strain evidence="3 4">YK-624</strain>
    </source>
</reference>
<gene>
    <name evidence="3" type="ORF">PsYK624_084370</name>
</gene>
<evidence type="ECO:0000259" key="2">
    <source>
        <dbReference type="Pfam" id="PF01693"/>
    </source>
</evidence>
<dbReference type="OrthoDB" id="3254429at2759"/>
<sequence>MARKFAAYIVVRGRKPGIYREWADCDEQVTGVSGSCYRGCKTVEEAQRTFHQLEVEGAVRVIADPEDFEEFGGPDDNTHSTFNDVPVTPSAAARGARSARESTQHGRSTPASSASRARDAPARERAPPASASRSSTRGAQAYSEGLGARRARGTDERPRRHESSPPRAEMRRDHTRTERARTEHIRTDGAGPRGTARSDGGSQDTPGTPRATRHRPVSVHTDSEDDAPPPSVARSAGRRPVRSRRIVQDTASTDTSETHYDTVPQTPAWDESASNPPPWRSVPLTRSSTHTTSQYETAPLADDPQQDLPARSSRSSSGASTSSSPPTSVSQYEDPQGRFSFHEHRRAEIDEQEAAREKQKAAQEAERNREESQTEIIEIEDDDDEVLLPRANEACTHTPSTPARSATSHRSRTEASTGAARTRSPPTPTPQRLAKSRTVPTPTTEAPFSFTYRVCRGCGQPAPNPPLFGPEDAGAHCTRCLQPVARASGHTSPRPLRKSATHDGTYVSRRRVPPSDTSSLGEEAAGAKAGPSEGARPKPDEGEDVFGLCGLSSALPRPTVIYPGERDPRSPMNGPASLPVSTVISRHVGQDRPLGHLPYMAVWRPIPTLQGISCMMSTNPWLRGANHCRS</sequence>
<name>A0A9P3GA83_9APHY</name>
<feature type="compositionally biased region" description="Basic residues" evidence="1">
    <location>
        <begin position="236"/>
        <end position="245"/>
    </location>
</feature>
<feature type="compositionally biased region" description="Basic and acidic residues" evidence="1">
    <location>
        <begin position="152"/>
        <end position="187"/>
    </location>
</feature>
<evidence type="ECO:0000313" key="3">
    <source>
        <dbReference type="EMBL" id="GJE92283.1"/>
    </source>
</evidence>
<dbReference type="AlphaFoldDB" id="A0A9P3GA83"/>
<evidence type="ECO:0000256" key="1">
    <source>
        <dbReference type="SAM" id="MobiDB-lite"/>
    </source>
</evidence>
<feature type="region of interest" description="Disordered" evidence="1">
    <location>
        <begin position="486"/>
        <end position="545"/>
    </location>
</feature>
<feature type="compositionally biased region" description="Low complexity" evidence="1">
    <location>
        <begin position="310"/>
        <end position="330"/>
    </location>
</feature>
<dbReference type="Pfam" id="PF01693">
    <property type="entry name" value="Cauli_VI"/>
    <property type="match status" value="1"/>
</dbReference>
<dbReference type="InterPro" id="IPR009027">
    <property type="entry name" value="Ribosomal_bL9/RNase_H1_N"/>
</dbReference>
<feature type="compositionally biased region" description="Basic and acidic residues" evidence="1">
    <location>
        <begin position="340"/>
        <end position="372"/>
    </location>
</feature>
<dbReference type="EMBL" id="BPQB01000025">
    <property type="protein sequence ID" value="GJE92283.1"/>
    <property type="molecule type" value="Genomic_DNA"/>
</dbReference>